<dbReference type="Pfam" id="PF00515">
    <property type="entry name" value="TPR_1"/>
    <property type="match status" value="1"/>
</dbReference>
<dbReference type="InterPro" id="IPR019734">
    <property type="entry name" value="TPR_rpt"/>
</dbReference>
<evidence type="ECO:0000256" key="1">
    <source>
        <dbReference type="ARBA" id="ARBA00022737"/>
    </source>
</evidence>
<keyword evidence="2" id="KW-0802">TPR repeat</keyword>
<sequence>MLDPANVDSCNNIGNILRSLGRSEEALPWFDRSLELRPNDAMTITSKAVTLAELHRVDEAFAAYRLARATDPGCAAAEWNLALLEMLTGNFEAGWAGREARWKIPALSAYYPKLSQPMWLGKEPIDGKTILINVDEGLGDTIQFARYVPMVAARAARVILCVQDALCPLLSDLPGISQCLPLSTSERPAFDTYCPVSSLPLAFGTRLETIPSATPYLPAPAASRVQVWEERLGPRDKVRVGLVWSGNPMHDNDHNRSIPLRMLARILDVGASFISLQKDPRPDDSATLLERTEIVDLTAELTDFAETAALVACLDLVITVDTSIAHLAGALGRPTWVLLPYTPDYRWLLGRDDSPWYPTVRLFRQTATREYESVVDRIRTELRAMISAGKTS</sequence>
<organism evidence="3">
    <name type="scientific">mine drainage metagenome</name>
    <dbReference type="NCBI Taxonomy" id="410659"/>
    <lineage>
        <taxon>unclassified sequences</taxon>
        <taxon>metagenomes</taxon>
        <taxon>ecological metagenomes</taxon>
    </lineage>
</organism>
<dbReference type="PANTHER" id="PTHR44943">
    <property type="entry name" value="CELLULOSE SYNTHASE OPERON PROTEIN C"/>
    <property type="match status" value="1"/>
</dbReference>
<dbReference type="Gene3D" id="1.25.40.10">
    <property type="entry name" value="Tetratricopeptide repeat domain"/>
    <property type="match status" value="1"/>
</dbReference>
<comment type="caution">
    <text evidence="3">The sequence shown here is derived from an EMBL/GenBank/DDBJ whole genome shotgun (WGS) entry which is preliminary data.</text>
</comment>
<accession>A0A1J5P9T2</accession>
<dbReference type="InterPro" id="IPR002201">
    <property type="entry name" value="Glyco_trans_9"/>
</dbReference>
<dbReference type="InterPro" id="IPR011990">
    <property type="entry name" value="TPR-like_helical_dom_sf"/>
</dbReference>
<reference evidence="3" key="1">
    <citation type="submission" date="2016-10" db="EMBL/GenBank/DDBJ databases">
        <title>Sequence of Gallionella enrichment culture.</title>
        <authorList>
            <person name="Poehlein A."/>
            <person name="Muehling M."/>
            <person name="Daniel R."/>
        </authorList>
    </citation>
    <scope>NUCLEOTIDE SEQUENCE</scope>
</reference>
<dbReference type="InterPro" id="IPR051685">
    <property type="entry name" value="Ycf3/AcsC/BcsC/TPR_MFPF"/>
</dbReference>
<protein>
    <submittedName>
        <fullName evidence="3">Tetratricopeptide repeat protein</fullName>
    </submittedName>
</protein>
<name>A0A1J5P9T2_9ZZZZ</name>
<dbReference type="SMART" id="SM00028">
    <property type="entry name" value="TPR"/>
    <property type="match status" value="2"/>
</dbReference>
<dbReference type="GO" id="GO:0016757">
    <property type="term" value="F:glycosyltransferase activity"/>
    <property type="evidence" value="ECO:0007669"/>
    <property type="project" value="InterPro"/>
</dbReference>
<dbReference type="SUPFAM" id="SSF53756">
    <property type="entry name" value="UDP-Glycosyltransferase/glycogen phosphorylase"/>
    <property type="match status" value="1"/>
</dbReference>
<evidence type="ECO:0000313" key="3">
    <source>
        <dbReference type="EMBL" id="OIQ68046.1"/>
    </source>
</evidence>
<dbReference type="EMBL" id="MLJW01005536">
    <property type="protein sequence ID" value="OIQ68046.1"/>
    <property type="molecule type" value="Genomic_DNA"/>
</dbReference>
<dbReference type="PANTHER" id="PTHR44943:SF8">
    <property type="entry name" value="TPR REPEAT-CONTAINING PROTEIN MJ0263"/>
    <property type="match status" value="1"/>
</dbReference>
<dbReference type="Gene3D" id="3.40.50.2000">
    <property type="entry name" value="Glycogen Phosphorylase B"/>
    <property type="match status" value="1"/>
</dbReference>
<dbReference type="Pfam" id="PF01075">
    <property type="entry name" value="Glyco_transf_9"/>
    <property type="match status" value="1"/>
</dbReference>
<dbReference type="SUPFAM" id="SSF48452">
    <property type="entry name" value="TPR-like"/>
    <property type="match status" value="1"/>
</dbReference>
<keyword evidence="1" id="KW-0677">Repeat</keyword>
<dbReference type="AlphaFoldDB" id="A0A1J5P9T2"/>
<gene>
    <name evidence="3" type="ORF">GALL_503670</name>
</gene>
<dbReference type="PROSITE" id="PS50005">
    <property type="entry name" value="TPR"/>
    <property type="match status" value="1"/>
</dbReference>
<proteinExistence type="predicted"/>
<evidence type="ECO:0000256" key="2">
    <source>
        <dbReference type="ARBA" id="ARBA00022803"/>
    </source>
</evidence>